<accession>A0A1C7P902</accession>
<evidence type="ECO:0000256" key="2">
    <source>
        <dbReference type="ARBA" id="ARBA00022485"/>
    </source>
</evidence>
<keyword evidence="8 10" id="KW-0234">DNA repair</keyword>
<dbReference type="Proteomes" id="UP000176204">
    <property type="component" value="Chromosome I"/>
</dbReference>
<dbReference type="EMBL" id="LT629973">
    <property type="protein sequence ID" value="SEH93365.1"/>
    <property type="molecule type" value="Genomic_DNA"/>
</dbReference>
<evidence type="ECO:0000256" key="8">
    <source>
        <dbReference type="ARBA" id="ARBA00023204"/>
    </source>
</evidence>
<dbReference type="EC" id="4.2.99.18" evidence="10"/>
<keyword evidence="4 10" id="KW-0227">DNA damage</keyword>
<dbReference type="GO" id="GO:0140078">
    <property type="term" value="F:class I DNA-(apurinic or apyrimidinic site) endonuclease activity"/>
    <property type="evidence" value="ECO:0007669"/>
    <property type="project" value="UniProtKB-EC"/>
</dbReference>
<evidence type="ECO:0000256" key="7">
    <source>
        <dbReference type="ARBA" id="ARBA00023014"/>
    </source>
</evidence>
<dbReference type="GO" id="GO:0051539">
    <property type="term" value="F:4 iron, 4 sulfur cluster binding"/>
    <property type="evidence" value="ECO:0007669"/>
    <property type="project" value="UniProtKB-KW"/>
</dbReference>
<dbReference type="SUPFAM" id="SSF48150">
    <property type="entry name" value="DNA-glycosylase"/>
    <property type="match status" value="1"/>
</dbReference>
<dbReference type="Gene3D" id="1.10.1670.10">
    <property type="entry name" value="Helix-hairpin-Helix base-excision DNA repair enzymes (C-terminal)"/>
    <property type="match status" value="1"/>
</dbReference>
<proteinExistence type="inferred from homology"/>
<dbReference type="GO" id="GO:0003677">
    <property type="term" value="F:DNA binding"/>
    <property type="evidence" value="ECO:0007669"/>
    <property type="project" value="UniProtKB-UniRule"/>
</dbReference>
<dbReference type="InterPro" id="IPR000445">
    <property type="entry name" value="HhH_motif"/>
</dbReference>
<evidence type="ECO:0000256" key="9">
    <source>
        <dbReference type="ARBA" id="ARBA00023295"/>
    </source>
</evidence>
<dbReference type="AlphaFoldDB" id="A0A1C7P902"/>
<dbReference type="GO" id="GO:0006285">
    <property type="term" value="P:base-excision repair, AP site formation"/>
    <property type="evidence" value="ECO:0007669"/>
    <property type="project" value="TreeGrafter"/>
</dbReference>
<feature type="domain" description="HhH-GPD" evidence="11">
    <location>
        <begin position="39"/>
        <end position="186"/>
    </location>
</feature>
<evidence type="ECO:0000256" key="5">
    <source>
        <dbReference type="ARBA" id="ARBA00022801"/>
    </source>
</evidence>
<dbReference type="Pfam" id="PF00633">
    <property type="entry name" value="HHH"/>
    <property type="match status" value="1"/>
</dbReference>
<keyword evidence="13" id="KW-1185">Reference proteome</keyword>
<evidence type="ECO:0000256" key="1">
    <source>
        <dbReference type="ARBA" id="ARBA00008343"/>
    </source>
</evidence>
<evidence type="ECO:0000256" key="4">
    <source>
        <dbReference type="ARBA" id="ARBA00022763"/>
    </source>
</evidence>
<dbReference type="InterPro" id="IPR004036">
    <property type="entry name" value="Endonuclease-III-like_CS2"/>
</dbReference>
<gene>
    <name evidence="10" type="primary">nth</name>
    <name evidence="12" type="ORF">PYTT_1835</name>
</gene>
<dbReference type="Pfam" id="PF00730">
    <property type="entry name" value="HhH-GPD"/>
    <property type="match status" value="1"/>
</dbReference>
<dbReference type="Gene3D" id="1.10.340.30">
    <property type="entry name" value="Hypothetical protein, domain 2"/>
    <property type="match status" value="1"/>
</dbReference>
<keyword evidence="7" id="KW-0411">Iron-sulfur</keyword>
<comment type="catalytic activity">
    <reaction evidence="10">
        <text>2'-deoxyribonucleotide-(2'-deoxyribose 5'-phosphate)-2'-deoxyribonucleotide-DNA = a 3'-end 2'-deoxyribonucleotide-(2,3-dehydro-2,3-deoxyribose 5'-phosphate)-DNA + a 5'-end 5'-phospho-2'-deoxyribonucleoside-DNA + H(+)</text>
        <dbReference type="Rhea" id="RHEA:66592"/>
        <dbReference type="Rhea" id="RHEA-COMP:13180"/>
        <dbReference type="Rhea" id="RHEA-COMP:16897"/>
        <dbReference type="Rhea" id="RHEA-COMP:17067"/>
        <dbReference type="ChEBI" id="CHEBI:15378"/>
        <dbReference type="ChEBI" id="CHEBI:136412"/>
        <dbReference type="ChEBI" id="CHEBI:157695"/>
        <dbReference type="ChEBI" id="CHEBI:167181"/>
        <dbReference type="EC" id="4.2.99.18"/>
    </reaction>
</comment>
<comment type="cofactor">
    <cofactor evidence="10">
        <name>[4Fe-4S] cluster</name>
        <dbReference type="ChEBI" id="CHEBI:49883"/>
    </cofactor>
    <text evidence="10">Binds 1 [4Fe-4S] cluster.</text>
</comment>
<keyword evidence="9 10" id="KW-0326">Glycosidase</keyword>
<sequence>MTIKERASIVSATLAELYPAPDIPLQHKDAYTLLIAVMLSAQCTDARVNLVTPALFARASTPRQMAQLTPEEVRPYIATCGLSERKAASIVETSRIIEERHGGIVPSSFEELEALPGVGHKTASVVMNQAYGHPAFPVDTHIYRLARKWKLSKGTNVEQVERDLKKLYPRREWGALHLRIVLYGRQYCPARGCGGTCPICSALNISP</sequence>
<dbReference type="GO" id="GO:0046872">
    <property type="term" value="F:metal ion binding"/>
    <property type="evidence" value="ECO:0007669"/>
    <property type="project" value="UniProtKB-KW"/>
</dbReference>
<comment type="function">
    <text evidence="10">DNA repair enzyme that has both DNA N-glycosylase activity and AP-lyase activity. The DNA N-glycosylase activity releases various damaged pyrimidines from DNA by cleaving the N-glycosidic bond, leaving an AP (apurinic/apyrimidinic) site. The AP-lyase activity cleaves the phosphodiester bond 3' to the AP site by a beta-elimination, leaving a 3'-terminal unsaturated sugar and a product with a terminal 5'-phosphate.</text>
</comment>
<organism evidence="12 13">
    <name type="scientific">Akkermansia glycaniphila</name>
    <dbReference type="NCBI Taxonomy" id="1679444"/>
    <lineage>
        <taxon>Bacteria</taxon>
        <taxon>Pseudomonadati</taxon>
        <taxon>Verrucomicrobiota</taxon>
        <taxon>Verrucomicrobiia</taxon>
        <taxon>Verrucomicrobiales</taxon>
        <taxon>Akkermansiaceae</taxon>
        <taxon>Akkermansia</taxon>
    </lineage>
</organism>
<keyword evidence="2" id="KW-0004">4Fe-4S</keyword>
<dbReference type="InterPro" id="IPR011257">
    <property type="entry name" value="DNA_glycosylase"/>
</dbReference>
<dbReference type="HAMAP" id="MF_00942">
    <property type="entry name" value="Nth"/>
    <property type="match status" value="1"/>
</dbReference>
<dbReference type="PATRIC" id="fig|1679444.3.peg.1802"/>
<dbReference type="PANTHER" id="PTHR10359:SF18">
    <property type="entry name" value="ENDONUCLEASE III"/>
    <property type="match status" value="1"/>
</dbReference>
<keyword evidence="3" id="KW-0479">Metal-binding</keyword>
<dbReference type="OrthoDB" id="9800977at2"/>
<dbReference type="InterPro" id="IPR003265">
    <property type="entry name" value="HhH-GPD_domain"/>
</dbReference>
<evidence type="ECO:0000256" key="3">
    <source>
        <dbReference type="ARBA" id="ARBA00022723"/>
    </source>
</evidence>
<dbReference type="PROSITE" id="PS01155">
    <property type="entry name" value="ENDONUCLEASE_III_2"/>
    <property type="match status" value="1"/>
</dbReference>
<dbReference type="RefSeq" id="WP_067777802.1">
    <property type="nucleotide sequence ID" value="NZ_LIGX01000041.1"/>
</dbReference>
<comment type="caution">
    <text evidence="10">Lacks conserved residue(s) required for the propagation of feature annotation.</text>
</comment>
<evidence type="ECO:0000313" key="12">
    <source>
        <dbReference type="EMBL" id="SEH93365.1"/>
    </source>
</evidence>
<dbReference type="SMART" id="SM00478">
    <property type="entry name" value="ENDO3c"/>
    <property type="match status" value="1"/>
</dbReference>
<dbReference type="PANTHER" id="PTHR10359">
    <property type="entry name" value="A/G-SPECIFIC ADENINE GLYCOSYLASE/ENDONUCLEASE III"/>
    <property type="match status" value="1"/>
</dbReference>
<name>A0A1C7P902_9BACT</name>
<dbReference type="FunFam" id="1.10.340.30:FF:000001">
    <property type="entry name" value="Endonuclease III"/>
    <property type="match status" value="1"/>
</dbReference>
<protein>
    <recommendedName>
        <fullName evidence="10">Endonuclease III</fullName>
        <ecNumber evidence="10">4.2.99.18</ecNumber>
    </recommendedName>
    <alternativeName>
        <fullName evidence="10">DNA-(apurinic or apyrimidinic site) lyase</fullName>
    </alternativeName>
</protein>
<evidence type="ECO:0000256" key="6">
    <source>
        <dbReference type="ARBA" id="ARBA00023004"/>
    </source>
</evidence>
<evidence type="ECO:0000259" key="11">
    <source>
        <dbReference type="SMART" id="SM00478"/>
    </source>
</evidence>
<dbReference type="InterPro" id="IPR023170">
    <property type="entry name" value="HhH_base_excis_C"/>
</dbReference>
<keyword evidence="5 10" id="KW-0378">Hydrolase</keyword>
<dbReference type="NCBIfam" id="TIGR01083">
    <property type="entry name" value="nth"/>
    <property type="match status" value="1"/>
</dbReference>
<comment type="similarity">
    <text evidence="1 10">Belongs to the Nth/MutY family.</text>
</comment>
<dbReference type="PIRSF" id="PIRSF001435">
    <property type="entry name" value="Nth"/>
    <property type="match status" value="1"/>
</dbReference>
<dbReference type="STRING" id="1679444.PYTT_1835"/>
<keyword evidence="10" id="KW-0456">Lyase</keyword>
<dbReference type="GO" id="GO:0019104">
    <property type="term" value="F:DNA N-glycosylase activity"/>
    <property type="evidence" value="ECO:0007669"/>
    <property type="project" value="UniProtKB-UniRule"/>
</dbReference>
<reference evidence="13" key="1">
    <citation type="submission" date="2016-09" db="EMBL/GenBank/DDBJ databases">
        <authorList>
            <person name="Koehorst J."/>
        </authorList>
    </citation>
    <scope>NUCLEOTIDE SEQUENCE [LARGE SCALE GENOMIC DNA]</scope>
</reference>
<dbReference type="KEGG" id="agl:PYTT_1835"/>
<dbReference type="InterPro" id="IPR005759">
    <property type="entry name" value="Nth"/>
</dbReference>
<evidence type="ECO:0000313" key="13">
    <source>
        <dbReference type="Proteomes" id="UP000176204"/>
    </source>
</evidence>
<keyword evidence="6" id="KW-0408">Iron</keyword>
<dbReference type="CDD" id="cd00056">
    <property type="entry name" value="ENDO3c"/>
    <property type="match status" value="1"/>
</dbReference>
<keyword evidence="10" id="KW-0238">DNA-binding</keyword>
<evidence type="ECO:0000256" key="10">
    <source>
        <dbReference type="HAMAP-Rule" id="MF_00942"/>
    </source>
</evidence>